<evidence type="ECO:0000256" key="1">
    <source>
        <dbReference type="SAM" id="MobiDB-lite"/>
    </source>
</evidence>
<organism evidence="2 3">
    <name type="scientific">Canariomyces notabilis</name>
    <dbReference type="NCBI Taxonomy" id="2074819"/>
    <lineage>
        <taxon>Eukaryota</taxon>
        <taxon>Fungi</taxon>
        <taxon>Dikarya</taxon>
        <taxon>Ascomycota</taxon>
        <taxon>Pezizomycotina</taxon>
        <taxon>Sordariomycetes</taxon>
        <taxon>Sordariomycetidae</taxon>
        <taxon>Sordariales</taxon>
        <taxon>Chaetomiaceae</taxon>
        <taxon>Canariomyces</taxon>
    </lineage>
</organism>
<dbReference type="RefSeq" id="XP_064669970.1">
    <property type="nucleotide sequence ID" value="XM_064819383.1"/>
</dbReference>
<reference evidence="2" key="2">
    <citation type="submission" date="2023-05" db="EMBL/GenBank/DDBJ databases">
        <authorList>
            <consortium name="Lawrence Berkeley National Laboratory"/>
            <person name="Steindorff A."/>
            <person name="Hensen N."/>
            <person name="Bonometti L."/>
            <person name="Westerberg I."/>
            <person name="Brannstrom I.O."/>
            <person name="Guillou S."/>
            <person name="Cros-Aarteil S."/>
            <person name="Calhoun S."/>
            <person name="Haridas S."/>
            <person name="Kuo A."/>
            <person name="Mondo S."/>
            <person name="Pangilinan J."/>
            <person name="Riley R."/>
            <person name="Labutti K."/>
            <person name="Andreopoulos B."/>
            <person name="Lipzen A."/>
            <person name="Chen C."/>
            <person name="Yanf M."/>
            <person name="Daum C."/>
            <person name="Ng V."/>
            <person name="Clum A."/>
            <person name="Ohm R."/>
            <person name="Martin F."/>
            <person name="Silar P."/>
            <person name="Natvig D."/>
            <person name="Lalanne C."/>
            <person name="Gautier V."/>
            <person name="Ament-Velasquez S.L."/>
            <person name="Kruys A."/>
            <person name="Hutchinson M.I."/>
            <person name="Powell A.J."/>
            <person name="Barry K."/>
            <person name="Miller A.N."/>
            <person name="Grigoriev I.V."/>
            <person name="Debuchy R."/>
            <person name="Gladieux P."/>
            <person name="Thoren M.H."/>
            <person name="Johannesson H."/>
        </authorList>
    </citation>
    <scope>NUCLEOTIDE SEQUENCE</scope>
    <source>
        <strain evidence="2">CBS 508.74</strain>
    </source>
</reference>
<name>A0AAN6YRU0_9PEZI</name>
<evidence type="ECO:0000313" key="3">
    <source>
        <dbReference type="Proteomes" id="UP001302812"/>
    </source>
</evidence>
<protein>
    <submittedName>
        <fullName evidence="2">Uncharacterized protein</fullName>
    </submittedName>
</protein>
<gene>
    <name evidence="2" type="ORF">N656DRAFT_88109</name>
</gene>
<proteinExistence type="predicted"/>
<dbReference type="EMBL" id="MU853342">
    <property type="protein sequence ID" value="KAK4112400.1"/>
    <property type="molecule type" value="Genomic_DNA"/>
</dbReference>
<evidence type="ECO:0000313" key="2">
    <source>
        <dbReference type="EMBL" id="KAK4112400.1"/>
    </source>
</evidence>
<dbReference type="AlphaFoldDB" id="A0AAN6YRU0"/>
<reference evidence="2" key="1">
    <citation type="journal article" date="2023" name="Mol. Phylogenet. Evol.">
        <title>Genome-scale phylogeny and comparative genomics of the fungal order Sordariales.</title>
        <authorList>
            <person name="Hensen N."/>
            <person name="Bonometti L."/>
            <person name="Westerberg I."/>
            <person name="Brannstrom I.O."/>
            <person name="Guillou S."/>
            <person name="Cros-Aarteil S."/>
            <person name="Calhoun S."/>
            <person name="Haridas S."/>
            <person name="Kuo A."/>
            <person name="Mondo S."/>
            <person name="Pangilinan J."/>
            <person name="Riley R."/>
            <person name="LaButti K."/>
            <person name="Andreopoulos B."/>
            <person name="Lipzen A."/>
            <person name="Chen C."/>
            <person name="Yan M."/>
            <person name="Daum C."/>
            <person name="Ng V."/>
            <person name="Clum A."/>
            <person name="Steindorff A."/>
            <person name="Ohm R.A."/>
            <person name="Martin F."/>
            <person name="Silar P."/>
            <person name="Natvig D.O."/>
            <person name="Lalanne C."/>
            <person name="Gautier V."/>
            <person name="Ament-Velasquez S.L."/>
            <person name="Kruys A."/>
            <person name="Hutchinson M.I."/>
            <person name="Powell A.J."/>
            <person name="Barry K."/>
            <person name="Miller A.N."/>
            <person name="Grigoriev I.V."/>
            <person name="Debuchy R."/>
            <person name="Gladieux P."/>
            <person name="Hiltunen Thoren M."/>
            <person name="Johannesson H."/>
        </authorList>
    </citation>
    <scope>NUCLEOTIDE SEQUENCE</scope>
    <source>
        <strain evidence="2">CBS 508.74</strain>
    </source>
</reference>
<comment type="caution">
    <text evidence="2">The sequence shown here is derived from an EMBL/GenBank/DDBJ whole genome shotgun (WGS) entry which is preliminary data.</text>
</comment>
<sequence>MKTFSSDSGCLRQVWERVEIGFLWSCRRFDQDFLATPPPTLQEHVVQVIRRMSNFMWNSYGNRNDFPFDYSSGSVTLRGIERPTKGTDRVWETNVLVDSYINKVVHALFSARDSSFDTQEEVLELLHKCILNSRSGNELTPEYLEWVSSGVDPAEIERCCLRASALEKSRKSSNLNIRHEIIEIWGDIGQPVLRYVATFKGTVATSVREISDEELYRMGWFCNDANRRSPARDNSSEIGDSPDDQELEPENALEYWRFKRCGDLILKVNMNEAIQGLYAGNGKFIAGNGEIIELETVTS</sequence>
<accession>A0AAN6YRU0</accession>
<feature type="region of interest" description="Disordered" evidence="1">
    <location>
        <begin position="227"/>
        <end position="247"/>
    </location>
</feature>
<dbReference type="GeneID" id="89943509"/>
<keyword evidence="3" id="KW-1185">Reference proteome</keyword>
<dbReference type="Proteomes" id="UP001302812">
    <property type="component" value="Unassembled WGS sequence"/>
</dbReference>